<dbReference type="PANTHER" id="PTHR12895:SF9">
    <property type="entry name" value="DYMECLIN"/>
    <property type="match status" value="1"/>
</dbReference>
<dbReference type="OrthoDB" id="10253409at2759"/>
<comment type="similarity">
    <text evidence="1">Belongs to the dymeclin family.</text>
</comment>
<dbReference type="PANTHER" id="PTHR12895">
    <property type="entry name" value="DYMECLIN"/>
    <property type="match status" value="1"/>
</dbReference>
<dbReference type="AlphaFoldDB" id="A0A1U7ZXB8"/>
<evidence type="ECO:0000256" key="2">
    <source>
        <dbReference type="ARBA" id="ARBA00015736"/>
    </source>
</evidence>
<dbReference type="GeneID" id="104598669"/>
<keyword evidence="5" id="KW-1185">Reference proteome</keyword>
<dbReference type="InterPro" id="IPR019142">
    <property type="entry name" value="Dymeclin"/>
</dbReference>
<evidence type="ECO:0000256" key="1">
    <source>
        <dbReference type="ARBA" id="ARBA00010603"/>
    </source>
</evidence>
<organism evidence="5 6">
    <name type="scientific">Nelumbo nucifera</name>
    <name type="common">Sacred lotus</name>
    <dbReference type="NCBI Taxonomy" id="4432"/>
    <lineage>
        <taxon>Eukaryota</taxon>
        <taxon>Viridiplantae</taxon>
        <taxon>Streptophyta</taxon>
        <taxon>Embryophyta</taxon>
        <taxon>Tracheophyta</taxon>
        <taxon>Spermatophyta</taxon>
        <taxon>Magnoliopsida</taxon>
        <taxon>Proteales</taxon>
        <taxon>Nelumbonaceae</taxon>
        <taxon>Nelumbo</taxon>
    </lineage>
</organism>
<accession>A0A1U7ZXB8</accession>
<keyword evidence="4" id="KW-0449">Lipoprotein</keyword>
<dbReference type="RefSeq" id="XP_010259150.1">
    <property type="nucleotide sequence ID" value="XM_010260848.2"/>
</dbReference>
<name>A0A1U7ZXB8_NELNU</name>
<gene>
    <name evidence="6" type="primary">LOC104598669</name>
</gene>
<evidence type="ECO:0000256" key="3">
    <source>
        <dbReference type="ARBA" id="ARBA00022707"/>
    </source>
</evidence>
<evidence type="ECO:0000256" key="4">
    <source>
        <dbReference type="ARBA" id="ARBA00023288"/>
    </source>
</evidence>
<proteinExistence type="inferred from homology"/>
<protein>
    <recommendedName>
        <fullName evidence="2">Dymeclin</fullName>
    </recommendedName>
</protein>
<keyword evidence="3" id="KW-0519">Myristate</keyword>
<evidence type="ECO:0000313" key="6">
    <source>
        <dbReference type="RefSeq" id="XP_010259150.1"/>
    </source>
</evidence>
<evidence type="ECO:0000313" key="5">
    <source>
        <dbReference type="Proteomes" id="UP000189703"/>
    </source>
</evidence>
<dbReference type="Pfam" id="PF09742">
    <property type="entry name" value="Dymeclin"/>
    <property type="match status" value="1"/>
</dbReference>
<reference evidence="6" key="1">
    <citation type="submission" date="2025-08" db="UniProtKB">
        <authorList>
            <consortium name="RefSeq"/>
        </authorList>
    </citation>
    <scope>IDENTIFICATION</scope>
</reference>
<dbReference type="Proteomes" id="UP000189703">
    <property type="component" value="Unplaced"/>
</dbReference>
<sequence length="720" mass="81874">MGAVPSTPRKNARPQDTAEYLIGTFVGKKSFPISSDFWQKLLELPLTIEWPDHRIRQACELLAQNNYHTRHLAKLLTHLVRCLQESMSTSVGPSTIYTKAVNAAHMSSVFLKYLIENAKSDNFTELYLTLDEGETTTEEYLPRDQNLESFVMRGMLSFIGTSDVSSHTCLLHHELLNFMLVAMSTQLHSGPSPGPKDVHPFIDAAIAEEISLVSSVVRRLLLNYIAQPRLPLNGAPYSIFSEVGQHGVLQKVGSAAANLVLFPFNYLVGSSGDGSRSPLAENSLLLLLILIHYRKCVMLDESTTDKSEDSATSDSLLKETSYFYDNPYCKALENARDIEFDRVDVEGNAHNGPLVRLPFASLFDTLGLYLDEESSVLLLYSLVHGNSDFLEYVLVRTDLDTLLMPILETLYNASRRTSNQIYMLLIILLILSQDSSFNASIHKLILPNVPWYQERLLNHTSLGSLMVIILIRTVKYNLSKLRDVYLHTNCLATLANMAPHVHRLSAYASQRLVSLFDMLSRKYNKLAELRNDKMVMTKANSVGGSIAEDMSTELHIYTDFLRIVLEILNAILTYALPRNPEVVYAIMHRQEVFQPFKNHPRFNELLENIYTVLDFFNSRMDSQRMDGEWSVEKVLQVIIINCRSWRGEGMKMFTQLRFTYEQENHPEEFFIPYVWQLVLSRCFSFNPGAINLFPVDMPVEDADAKEEADRHQDGELNVVV</sequence>